<feature type="binding site" evidence="10">
    <location>
        <begin position="95"/>
        <end position="102"/>
    </location>
    <ligand>
        <name>NADP(+)</name>
        <dbReference type="ChEBI" id="CHEBI:58349"/>
    </ligand>
</feature>
<evidence type="ECO:0000256" key="7">
    <source>
        <dbReference type="ARBA" id="ARBA00023268"/>
    </source>
</evidence>
<dbReference type="InterPro" id="IPR042113">
    <property type="entry name" value="P_AcTrfase_dom1"/>
</dbReference>
<dbReference type="InterPro" id="IPR012302">
    <property type="entry name" value="Malic_NAD-bd"/>
</dbReference>
<dbReference type="SMART" id="SM00919">
    <property type="entry name" value="Malic_M"/>
    <property type="match status" value="1"/>
</dbReference>
<evidence type="ECO:0000256" key="1">
    <source>
        <dbReference type="ARBA" id="ARBA00001936"/>
    </source>
</evidence>
<dbReference type="NCBIfam" id="NF009501">
    <property type="entry name" value="PRK12861.1"/>
    <property type="match status" value="1"/>
</dbReference>
<comment type="similarity">
    <text evidence="4">In the C-terminal section; belongs to the phosphate acetyltransferase and butyryltransferase family.</text>
</comment>
<dbReference type="InterPro" id="IPR012188">
    <property type="entry name" value="ME_PTA"/>
</dbReference>
<dbReference type="Pfam" id="PF03949">
    <property type="entry name" value="Malic_M"/>
    <property type="match status" value="1"/>
</dbReference>
<feature type="binding site" evidence="10">
    <location>
        <position position="181"/>
    </location>
    <ligand>
        <name>a divalent metal cation</name>
        <dbReference type="ChEBI" id="CHEBI:60240"/>
    </ligand>
</feature>
<dbReference type="InterPro" id="IPR042112">
    <property type="entry name" value="P_AcTrfase_dom2"/>
</dbReference>
<dbReference type="InterPro" id="IPR012301">
    <property type="entry name" value="Malic_N_dom"/>
</dbReference>
<dbReference type="GO" id="GO:0051287">
    <property type="term" value="F:NAD binding"/>
    <property type="evidence" value="ECO:0007669"/>
    <property type="project" value="InterPro"/>
</dbReference>
<feature type="domain" description="Malic enzyme N-terminal" evidence="12">
    <location>
        <begin position="37"/>
        <end position="170"/>
    </location>
</feature>
<keyword evidence="5 9" id="KW-0479">Metal-binding</keyword>
<dbReference type="InterPro" id="IPR037062">
    <property type="entry name" value="Malic_N_dom_sf"/>
</dbReference>
<dbReference type="Gene3D" id="3.40.50.720">
    <property type="entry name" value="NAD(P)-binding Rossmann-like Domain"/>
    <property type="match status" value="1"/>
</dbReference>
<dbReference type="SMART" id="SM01274">
    <property type="entry name" value="malic"/>
    <property type="match status" value="1"/>
</dbReference>
<keyword evidence="6" id="KW-0560">Oxidoreductase</keyword>
<dbReference type="GO" id="GO:0046872">
    <property type="term" value="F:metal ion binding"/>
    <property type="evidence" value="ECO:0007669"/>
    <property type="project" value="UniProtKB-KW"/>
</dbReference>
<evidence type="ECO:0000256" key="6">
    <source>
        <dbReference type="ARBA" id="ARBA00023002"/>
    </source>
</evidence>
<evidence type="ECO:0000256" key="4">
    <source>
        <dbReference type="ARBA" id="ARBA00008756"/>
    </source>
</evidence>
<keyword evidence="10" id="KW-0521">NADP</keyword>
<dbReference type="FunFam" id="3.40.50.720:FF:000095">
    <property type="entry name" value="NADP-dependent malic enzyme"/>
    <property type="match status" value="1"/>
</dbReference>
<gene>
    <name evidence="13" type="ORF">SAMN05445850_1056</name>
</gene>
<dbReference type="Gene3D" id="3.40.50.10750">
    <property type="entry name" value="Isocitrate/Isopropylmalate dehydrogenase-like"/>
    <property type="match status" value="1"/>
</dbReference>
<dbReference type="InterPro" id="IPR002505">
    <property type="entry name" value="PTA_PTB"/>
</dbReference>
<dbReference type="PIRSF" id="PIRSF036684">
    <property type="entry name" value="ME_PTA"/>
    <property type="match status" value="1"/>
</dbReference>
<dbReference type="SUPFAM" id="SSF53223">
    <property type="entry name" value="Aminoacid dehydrogenase-like, N-terminal domain"/>
    <property type="match status" value="1"/>
</dbReference>
<comment type="cofactor">
    <cofactor evidence="1">
        <name>Mn(2+)</name>
        <dbReference type="ChEBI" id="CHEBI:29035"/>
    </cofactor>
</comment>
<dbReference type="AlphaFoldDB" id="A0A1H1C116"/>
<dbReference type="GO" id="GO:0016746">
    <property type="term" value="F:acyltransferase activity"/>
    <property type="evidence" value="ECO:0007669"/>
    <property type="project" value="InterPro"/>
</dbReference>
<organism evidence="13 14">
    <name type="scientific">Paraburkholderia tuberum</name>
    <dbReference type="NCBI Taxonomy" id="157910"/>
    <lineage>
        <taxon>Bacteria</taxon>
        <taxon>Pseudomonadati</taxon>
        <taxon>Pseudomonadota</taxon>
        <taxon>Betaproteobacteria</taxon>
        <taxon>Burkholderiales</taxon>
        <taxon>Burkholderiaceae</taxon>
        <taxon>Paraburkholderia</taxon>
    </lineage>
</organism>
<feature type="active site" description="Proton acceptor" evidence="8">
    <location>
        <position position="113"/>
    </location>
</feature>
<name>A0A1H1C116_9BURK</name>
<proteinExistence type="inferred from homology"/>
<dbReference type="SUPFAM" id="SSF51735">
    <property type="entry name" value="NAD(P)-binding Rossmann-fold domains"/>
    <property type="match status" value="1"/>
</dbReference>
<dbReference type="PANTHER" id="PTHR43237">
    <property type="entry name" value="NADP-DEPENDENT MALIC ENZYME"/>
    <property type="match status" value="1"/>
</dbReference>
<dbReference type="Proteomes" id="UP000199365">
    <property type="component" value="Unassembled WGS sequence"/>
</dbReference>
<feature type="domain" description="Malic enzyme NAD-binding" evidence="11">
    <location>
        <begin position="182"/>
        <end position="419"/>
    </location>
</feature>
<evidence type="ECO:0000256" key="8">
    <source>
        <dbReference type="PIRSR" id="PIRSR036684-1"/>
    </source>
</evidence>
<dbReference type="InterPro" id="IPR051674">
    <property type="entry name" value="Malate_Decarboxylase"/>
</dbReference>
<accession>A0A1H1C116</accession>
<sequence length="779" mass="84790">MPSNVYSNLPSEARLMSNPVNTKLREAALDYHEFPTPGKIAIAPTKQMINQRDLALAYSPGVAFACEEIVESPLNAARFTARSNLVGVVTNGTAVLGLGNIGPLASKPVMEGKAVLFKKFAGIDVFDIEINENDPHKLVEVIAALEPTFGGINLEDIKAPDCFIVERECRKRMKIPVFHDDQHGTAIVVAAAVTNGLKVVGKDIKEVKLVASGAGAAALACLDLLVDIGLPLENITVTDLAGVVYKGRTELMDPDKERFARETDARSLAEVIEGADVFLGLSAGGVLKQDMVKQMAARPLILALANPTPEILPELALEVRPDAVLCTGRTDYPNQVNNVLVFPFLFRGALDAGATTVTREMEIAAVNAIAELARQEQSDIVATAYGIQDLSFGPEYLIPKPFDPRLIVKVAPAVAKAAMECGVAERPIEDMDAYAQHLQQFVYHSGTTMKPIFQLARSIEPEKKRIVFAEGEEERVLRAMQIIVDEKLAKPILIGRPAVIEQRIARYGLRLVAGQDYTVVNTDHDERYREFWQEYAKMMSRKGITTQMAKLEMRRRTTLIGSMMVNKGEADGMICGTVSTTHRHLHFIDQVIGKKPGAKVYAAMNALVLPNRQIFLVDTHVNVDPTPAELAEITIMAAEEVRRFGIEPKVALVSHSNFGSSNAPTAQKMRDTLEILRERVPELQVDGEMHGDVALDANLRREVLPDSTLEGDANLLVLPNIDAANISYNLLKTAAGNNIAIGPILLGAAKPVHVLTPSATVRRIVNMTALLVADVSATR</sequence>
<dbReference type="GO" id="GO:0004470">
    <property type="term" value="F:malic enzyme activity"/>
    <property type="evidence" value="ECO:0007669"/>
    <property type="project" value="InterPro"/>
</dbReference>
<evidence type="ECO:0000259" key="12">
    <source>
        <dbReference type="SMART" id="SM01274"/>
    </source>
</evidence>
<evidence type="ECO:0000256" key="5">
    <source>
        <dbReference type="ARBA" id="ARBA00022723"/>
    </source>
</evidence>
<dbReference type="InterPro" id="IPR045213">
    <property type="entry name" value="Malic_NAD-bd_bact_type"/>
</dbReference>
<keyword evidence="14" id="KW-1185">Reference proteome</keyword>
<evidence type="ECO:0000256" key="2">
    <source>
        <dbReference type="ARBA" id="ARBA00001946"/>
    </source>
</evidence>
<evidence type="ECO:0000256" key="10">
    <source>
        <dbReference type="PIRSR" id="PIRSR036684-3"/>
    </source>
</evidence>
<dbReference type="SUPFAM" id="SSF53659">
    <property type="entry name" value="Isocitrate/Isopropylmalate dehydrogenase-like"/>
    <property type="match status" value="1"/>
</dbReference>
<feature type="binding site" evidence="10">
    <location>
        <position position="306"/>
    </location>
    <ligand>
        <name>a divalent metal cation</name>
        <dbReference type="ChEBI" id="CHEBI:60240"/>
    </ligand>
</feature>
<keyword evidence="7" id="KW-0511">Multifunctional enzyme</keyword>
<evidence type="ECO:0000313" key="14">
    <source>
        <dbReference type="Proteomes" id="UP000199365"/>
    </source>
</evidence>
<dbReference type="InterPro" id="IPR036291">
    <property type="entry name" value="NAD(P)-bd_dom_sf"/>
</dbReference>
<dbReference type="FunFam" id="3.40.50.10380:FF:000003">
    <property type="entry name" value="NADP-dependent malic enzyme"/>
    <property type="match status" value="1"/>
</dbReference>
<dbReference type="PANTHER" id="PTHR43237:SF4">
    <property type="entry name" value="NADP-DEPENDENT MALIC ENZYME"/>
    <property type="match status" value="1"/>
</dbReference>
<evidence type="ECO:0000313" key="13">
    <source>
        <dbReference type="EMBL" id="SDQ57831.1"/>
    </source>
</evidence>
<dbReference type="Gene3D" id="3.40.50.10950">
    <property type="match status" value="1"/>
</dbReference>
<dbReference type="STRING" id="157910.SAMN05445850_1056"/>
<evidence type="ECO:0000259" key="11">
    <source>
        <dbReference type="SMART" id="SM00919"/>
    </source>
</evidence>
<dbReference type="RefSeq" id="WP_090801869.1">
    <property type="nucleotide sequence ID" value="NZ_FNKX01000001.1"/>
</dbReference>
<dbReference type="EMBL" id="FNKX01000001">
    <property type="protein sequence ID" value="SDQ57831.1"/>
    <property type="molecule type" value="Genomic_DNA"/>
</dbReference>
<feature type="binding site" evidence="9">
    <location>
        <position position="156"/>
    </location>
    <ligand>
        <name>a divalent metal cation</name>
        <dbReference type="ChEBI" id="CHEBI:60240"/>
    </ligand>
</feature>
<feature type="binding site" evidence="9">
    <location>
        <position position="155"/>
    </location>
    <ligand>
        <name>a divalent metal cation</name>
        <dbReference type="ChEBI" id="CHEBI:60240"/>
    </ligand>
</feature>
<dbReference type="GO" id="GO:0006108">
    <property type="term" value="P:malate metabolic process"/>
    <property type="evidence" value="ECO:0007669"/>
    <property type="project" value="InterPro"/>
</dbReference>
<dbReference type="InterPro" id="IPR046346">
    <property type="entry name" value="Aminoacid_DH-like_N_sf"/>
</dbReference>
<comment type="cofactor">
    <cofactor evidence="2">
        <name>Mg(2+)</name>
        <dbReference type="ChEBI" id="CHEBI:18420"/>
    </cofactor>
</comment>
<evidence type="ECO:0000256" key="3">
    <source>
        <dbReference type="ARBA" id="ARBA00007686"/>
    </source>
</evidence>
<dbReference type="GO" id="GO:0016616">
    <property type="term" value="F:oxidoreductase activity, acting on the CH-OH group of donors, NAD or NADP as acceptor"/>
    <property type="evidence" value="ECO:0007669"/>
    <property type="project" value="InterPro"/>
</dbReference>
<dbReference type="CDD" id="cd05311">
    <property type="entry name" value="NAD_bind_2_malic_enz"/>
    <property type="match status" value="1"/>
</dbReference>
<dbReference type="Pfam" id="PF01515">
    <property type="entry name" value="PTA_PTB"/>
    <property type="match status" value="1"/>
</dbReference>
<dbReference type="Pfam" id="PF00390">
    <property type="entry name" value="malic"/>
    <property type="match status" value="1"/>
</dbReference>
<reference evidence="14" key="1">
    <citation type="submission" date="2016-10" db="EMBL/GenBank/DDBJ databases">
        <authorList>
            <person name="Varghese N."/>
            <person name="Submissions S."/>
        </authorList>
    </citation>
    <scope>NUCLEOTIDE SEQUENCE [LARGE SCALE GENOMIC DNA]</scope>
    <source>
        <strain evidence="14">DUS833</strain>
    </source>
</reference>
<dbReference type="Gene3D" id="3.40.50.10380">
    <property type="entry name" value="Malic enzyme, N-terminal domain"/>
    <property type="match status" value="1"/>
</dbReference>
<comment type="similarity">
    <text evidence="3">In the N-terminal section; belongs to the malic enzymes family.</text>
</comment>
<evidence type="ECO:0000256" key="9">
    <source>
        <dbReference type="PIRSR" id="PIRSR036684-2"/>
    </source>
</evidence>
<protein>
    <submittedName>
        <fullName evidence="13">Malate dehydrogenase (Oxaloacetate-decarboxylating)(NADP+)</fullName>
    </submittedName>
</protein>